<name>A0AAD4EET0_9AGAM</name>
<dbReference type="EMBL" id="JABBWK010000009">
    <property type="protein sequence ID" value="KAG1904836.1"/>
    <property type="molecule type" value="Genomic_DNA"/>
</dbReference>
<organism evidence="1 2">
    <name type="scientific">Suillus fuscotomentosus</name>
    <dbReference type="NCBI Taxonomy" id="1912939"/>
    <lineage>
        <taxon>Eukaryota</taxon>
        <taxon>Fungi</taxon>
        <taxon>Dikarya</taxon>
        <taxon>Basidiomycota</taxon>
        <taxon>Agaricomycotina</taxon>
        <taxon>Agaricomycetes</taxon>
        <taxon>Agaricomycetidae</taxon>
        <taxon>Boletales</taxon>
        <taxon>Suillineae</taxon>
        <taxon>Suillaceae</taxon>
        <taxon>Suillus</taxon>
    </lineage>
</organism>
<dbReference type="RefSeq" id="XP_041230411.1">
    <property type="nucleotide sequence ID" value="XM_041366405.1"/>
</dbReference>
<accession>A0AAD4EET0</accession>
<evidence type="ECO:0000313" key="2">
    <source>
        <dbReference type="Proteomes" id="UP001195769"/>
    </source>
</evidence>
<gene>
    <name evidence="1" type="ORF">F5891DRAFT_1184246</name>
</gene>
<comment type="caution">
    <text evidence="1">The sequence shown here is derived from an EMBL/GenBank/DDBJ whole genome shotgun (WGS) entry which is preliminary data.</text>
</comment>
<protein>
    <submittedName>
        <fullName evidence="1">Uncharacterized protein</fullName>
    </submittedName>
</protein>
<sequence>MPLIVLAQKFVATLLQKNGLDIALADELQRSFAWIPPLTTDSDDQDYLAGLESITDEELVDEFERFEREMRLFAGDVPDVLDGGLIDWSELERVNKGITPTGFIKETEKA</sequence>
<keyword evidence="2" id="KW-1185">Reference proteome</keyword>
<proteinExistence type="predicted"/>
<dbReference type="AlphaFoldDB" id="A0AAD4EET0"/>
<dbReference type="Proteomes" id="UP001195769">
    <property type="component" value="Unassembled WGS sequence"/>
</dbReference>
<dbReference type="GeneID" id="64660703"/>
<evidence type="ECO:0000313" key="1">
    <source>
        <dbReference type="EMBL" id="KAG1904836.1"/>
    </source>
</evidence>
<reference evidence="1" key="1">
    <citation type="journal article" date="2020" name="New Phytol.">
        <title>Comparative genomics reveals dynamic genome evolution in host specialist ectomycorrhizal fungi.</title>
        <authorList>
            <person name="Lofgren L.A."/>
            <person name="Nguyen N.H."/>
            <person name="Vilgalys R."/>
            <person name="Ruytinx J."/>
            <person name="Liao H.L."/>
            <person name="Branco S."/>
            <person name="Kuo A."/>
            <person name="LaButti K."/>
            <person name="Lipzen A."/>
            <person name="Andreopoulos W."/>
            <person name="Pangilinan J."/>
            <person name="Riley R."/>
            <person name="Hundley H."/>
            <person name="Na H."/>
            <person name="Barry K."/>
            <person name="Grigoriev I.V."/>
            <person name="Stajich J.E."/>
            <person name="Kennedy P.G."/>
        </authorList>
    </citation>
    <scope>NUCLEOTIDE SEQUENCE</scope>
    <source>
        <strain evidence="1">FC203</strain>
    </source>
</reference>